<dbReference type="GO" id="GO:0008720">
    <property type="term" value="F:D-lactate dehydrogenase (NAD+) activity"/>
    <property type="evidence" value="ECO:0007669"/>
    <property type="project" value="TreeGrafter"/>
</dbReference>
<evidence type="ECO:0000256" key="6">
    <source>
        <dbReference type="ARBA" id="ARBA00023002"/>
    </source>
</evidence>
<dbReference type="InterPro" id="IPR016169">
    <property type="entry name" value="FAD-bd_PCMH_sub2"/>
</dbReference>
<dbReference type="SUPFAM" id="SSF55103">
    <property type="entry name" value="FAD-linked oxidases, C-terminal domain"/>
    <property type="match status" value="1"/>
</dbReference>
<dbReference type="GO" id="GO:1903457">
    <property type="term" value="P:lactate catabolic process"/>
    <property type="evidence" value="ECO:0007669"/>
    <property type="project" value="TreeGrafter"/>
</dbReference>
<dbReference type="SUPFAM" id="SSF56176">
    <property type="entry name" value="FAD-binding/transporter-associated domain-like"/>
    <property type="match status" value="1"/>
</dbReference>
<comment type="similarity">
    <text evidence="2">Belongs to the FAD-binding oxidoreductase/transferase type 4 family.</text>
</comment>
<keyword evidence="6" id="KW-0560">Oxidoreductase</keyword>
<dbReference type="OrthoDB" id="9811557at2"/>
<accession>A0A1H8MH71</accession>
<dbReference type="GO" id="GO:0004458">
    <property type="term" value="F:D-lactate dehydrogenase (cytochrome) activity"/>
    <property type="evidence" value="ECO:0007669"/>
    <property type="project" value="UniProtKB-EC"/>
</dbReference>
<evidence type="ECO:0000256" key="1">
    <source>
        <dbReference type="ARBA" id="ARBA00001974"/>
    </source>
</evidence>
<organism evidence="9 10">
    <name type="scientific">Gemmobacter aquatilis</name>
    <dbReference type="NCBI Taxonomy" id="933059"/>
    <lineage>
        <taxon>Bacteria</taxon>
        <taxon>Pseudomonadati</taxon>
        <taxon>Pseudomonadota</taxon>
        <taxon>Alphaproteobacteria</taxon>
        <taxon>Rhodobacterales</taxon>
        <taxon>Paracoccaceae</taxon>
        <taxon>Gemmobacter</taxon>
    </lineage>
</organism>
<dbReference type="Proteomes" id="UP000198761">
    <property type="component" value="Unassembled WGS sequence"/>
</dbReference>
<dbReference type="Pfam" id="PF01565">
    <property type="entry name" value="FAD_binding_4"/>
    <property type="match status" value="1"/>
</dbReference>
<dbReference type="GO" id="GO:0071949">
    <property type="term" value="F:FAD binding"/>
    <property type="evidence" value="ECO:0007669"/>
    <property type="project" value="InterPro"/>
</dbReference>
<dbReference type="Pfam" id="PF02913">
    <property type="entry name" value="FAD-oxidase_C"/>
    <property type="match status" value="1"/>
</dbReference>
<evidence type="ECO:0000256" key="3">
    <source>
        <dbReference type="ARBA" id="ARBA00022630"/>
    </source>
</evidence>
<dbReference type="Gene3D" id="3.30.465.10">
    <property type="match status" value="1"/>
</dbReference>
<evidence type="ECO:0000256" key="5">
    <source>
        <dbReference type="ARBA" id="ARBA00022946"/>
    </source>
</evidence>
<comment type="cofactor">
    <cofactor evidence="1">
        <name>FAD</name>
        <dbReference type="ChEBI" id="CHEBI:57692"/>
    </cofactor>
</comment>
<dbReference type="Gene3D" id="3.30.70.2740">
    <property type="match status" value="1"/>
</dbReference>
<keyword evidence="5" id="KW-0809">Transit peptide</keyword>
<feature type="domain" description="FAD-binding PCMH-type" evidence="8">
    <location>
        <begin position="43"/>
        <end position="220"/>
    </location>
</feature>
<dbReference type="PANTHER" id="PTHR11748">
    <property type="entry name" value="D-LACTATE DEHYDROGENASE"/>
    <property type="match status" value="1"/>
</dbReference>
<protein>
    <recommendedName>
        <fullName evidence="7">D-lactate dehydrogenase (cytochrome)</fullName>
        <ecNumber evidence="7">1.1.2.4</ecNumber>
    </recommendedName>
</protein>
<dbReference type="FunFam" id="1.10.45.10:FF:000001">
    <property type="entry name" value="D-lactate dehydrogenase mitochondrial"/>
    <property type="match status" value="1"/>
</dbReference>
<dbReference type="InterPro" id="IPR036318">
    <property type="entry name" value="FAD-bd_PCMH-like_sf"/>
</dbReference>
<dbReference type="Gene3D" id="1.10.45.10">
    <property type="entry name" value="Vanillyl-alcohol Oxidase, Chain A, domain 4"/>
    <property type="match status" value="1"/>
</dbReference>
<reference evidence="9 10" key="1">
    <citation type="submission" date="2016-10" db="EMBL/GenBank/DDBJ databases">
        <authorList>
            <person name="de Groot N.N."/>
        </authorList>
    </citation>
    <scope>NUCLEOTIDE SEQUENCE [LARGE SCALE GENOMIC DNA]</scope>
    <source>
        <strain evidence="9 10">DSM 3857</strain>
    </source>
</reference>
<dbReference type="InterPro" id="IPR004113">
    <property type="entry name" value="FAD-bd_oxidored_4_C"/>
</dbReference>
<dbReference type="InterPro" id="IPR016164">
    <property type="entry name" value="FAD-linked_Oxase-like_C"/>
</dbReference>
<evidence type="ECO:0000256" key="4">
    <source>
        <dbReference type="ARBA" id="ARBA00022827"/>
    </source>
</evidence>
<keyword evidence="10" id="KW-1185">Reference proteome</keyword>
<dbReference type="AlphaFoldDB" id="A0A1H8MH71"/>
<evidence type="ECO:0000259" key="8">
    <source>
        <dbReference type="PROSITE" id="PS51387"/>
    </source>
</evidence>
<keyword evidence="3" id="KW-0285">Flavoprotein</keyword>
<keyword evidence="4" id="KW-0274">FAD</keyword>
<dbReference type="InterPro" id="IPR006094">
    <property type="entry name" value="Oxid_FAD_bind_N"/>
</dbReference>
<dbReference type="STRING" id="933059.SAMN04488103_11350"/>
<dbReference type="RefSeq" id="WP_091303419.1">
    <property type="nucleotide sequence ID" value="NZ_FOCE01000013.1"/>
</dbReference>
<proteinExistence type="inferred from homology"/>
<dbReference type="PANTHER" id="PTHR11748:SF111">
    <property type="entry name" value="D-LACTATE DEHYDROGENASE, MITOCHONDRIAL-RELATED"/>
    <property type="match status" value="1"/>
</dbReference>
<dbReference type="PROSITE" id="PS51387">
    <property type="entry name" value="FAD_PCMH"/>
    <property type="match status" value="1"/>
</dbReference>
<dbReference type="FunFam" id="3.30.70.2740:FF:000001">
    <property type="entry name" value="D-lactate dehydrogenase mitochondrial"/>
    <property type="match status" value="1"/>
</dbReference>
<evidence type="ECO:0000256" key="2">
    <source>
        <dbReference type="ARBA" id="ARBA00008000"/>
    </source>
</evidence>
<dbReference type="FunFam" id="3.30.465.10:FF:000016">
    <property type="entry name" value="probable D-lactate dehydrogenase, mitochondrial"/>
    <property type="match status" value="1"/>
</dbReference>
<dbReference type="InterPro" id="IPR016166">
    <property type="entry name" value="FAD-bd_PCMH"/>
</dbReference>
<evidence type="ECO:0000256" key="7">
    <source>
        <dbReference type="ARBA" id="ARBA00038897"/>
    </source>
</evidence>
<dbReference type="EMBL" id="FOCE01000013">
    <property type="protein sequence ID" value="SEO16687.1"/>
    <property type="molecule type" value="Genomic_DNA"/>
</dbReference>
<sequence length="463" mass="48640">MTHTEPSAGVQAAIDGLAARFGSRLSRAEAVRAQHGAVESWLPQALPDAVLFLQSTEEVAEAVALCHRHGAPVIPFGAGSSIEGQVLAPRGGISFDLSGMDKVLAVNAEDMDCNVQCGVIHQNLNEHLRATGLFFPVDLGAHATLGGMASTRASGTTTVRYGSMRELVLGLTVVMPDGQVIRTGGRARKSAAGYDLTHLFVGAEGTLGIITEVTLRLFGRPEASRSILCAFEDLPSATTCVVAALQSGLGLNRIELADTLQMQAINAHGGVALPERPTLWVELTGSAPAVAHDAALFVELAQGSGALHVEAADNHEAANRLWRLRHNALYATRALRPGIKGISTDVCVPISRLPDCIAEIRAEIDKTDLIAPLIGHAGDGNFHLVLMFDPDDAQETAVARQINARLIAIALAMGGTATGEHGVGLGKMGYMQAEHGAALDVMRQIKRALDPSGIMNPGKIFTL</sequence>
<name>A0A1H8MH71_9RHOB</name>
<evidence type="ECO:0000313" key="10">
    <source>
        <dbReference type="Proteomes" id="UP000198761"/>
    </source>
</evidence>
<dbReference type="InterPro" id="IPR016171">
    <property type="entry name" value="Vanillyl_alc_oxidase_C-sub2"/>
</dbReference>
<evidence type="ECO:0000313" key="9">
    <source>
        <dbReference type="EMBL" id="SEO16687.1"/>
    </source>
</evidence>
<dbReference type="EC" id="1.1.2.4" evidence="7"/>
<gene>
    <name evidence="9" type="ORF">SAMN04488103_11350</name>
</gene>